<evidence type="ECO:0000313" key="4">
    <source>
        <dbReference type="Proteomes" id="UP000029672"/>
    </source>
</evidence>
<dbReference type="KEGG" id="frf:LO80_00095"/>
<dbReference type="EMBL" id="CP009574">
    <property type="protein sequence ID" value="AIT08526.1"/>
    <property type="molecule type" value="Genomic_DNA"/>
</dbReference>
<dbReference type="STRING" id="1547445.LO80_00095"/>
<evidence type="ECO:0000256" key="2">
    <source>
        <dbReference type="SAM" id="Phobius"/>
    </source>
</evidence>
<comment type="function">
    <text evidence="1">Required for disulfide bond formation in some periplasmic proteins. Acts by transferring its disulfide bond to other proteins and is reduced in the process.</text>
</comment>
<dbReference type="PANTHER" id="PTHR35272:SF3">
    <property type="entry name" value="THIOL:DISULFIDE INTERCHANGE PROTEIN DSBC"/>
    <property type="match status" value="1"/>
</dbReference>
<protein>
    <recommendedName>
        <fullName evidence="1">Thiol:disulfide interchange protein</fullName>
    </recommendedName>
</protein>
<dbReference type="InterPro" id="IPR051470">
    <property type="entry name" value="Thiol:disulfide_interchange"/>
</dbReference>
<dbReference type="HOGENOM" id="CLU_1056692_0_0_6"/>
<sequence length="281" mass="31765">MQKKNFTILMLIVAVFILVLYIFSTTNLHKDPTENKQGLYLVEHAFPQYKIIKTFDTGVHLQAYILQDKKDPNKKTVTFTSEDGGVIVNGELLAWDRNENKLTSLNQIYANYFTSSAKASRLYLNIKKYASYIQQGSSDAPHKFYAIIDPSCSYCNHLFEATQPAIKSGQLAVRWIPLGALRNSPDIVKSFFNSKDPLQAFIKYHDTESYDKNLTQENEKAENNMELSGDIQGFPTILYKTPQGALKVSGGDKLPLTDAAIAKKDNIKKINDFLLLTSDQF</sequence>
<dbReference type="PANTHER" id="PTHR35272">
    <property type="entry name" value="THIOL:DISULFIDE INTERCHANGE PROTEIN DSBC-RELATED"/>
    <property type="match status" value="1"/>
</dbReference>
<feature type="transmembrane region" description="Helical" evidence="2">
    <location>
        <begin position="6"/>
        <end position="23"/>
    </location>
</feature>
<keyword evidence="4" id="KW-1185">Reference proteome</keyword>
<accession>A0A097ELT1</accession>
<gene>
    <name evidence="3" type="ORF">LO80_00095</name>
</gene>
<dbReference type="AlphaFoldDB" id="A0A097ELT1"/>
<keyword evidence="1" id="KW-0676">Redox-active center</keyword>
<reference evidence="3 4" key="1">
    <citation type="submission" date="2014-10" db="EMBL/GenBank/DDBJ databases">
        <title>Whole genome sequence of Francisella endociliophora strain FSC1006, isolated from a laboratory culture of the marine ciliate Euplotes raikovi.</title>
        <authorList>
            <person name="Granberg M."/>
            <person name="Backman S."/>
            <person name="Lundmark E."/>
            <person name="Nilsson E."/>
            <person name="Karlsson E."/>
            <person name="Thelaus J."/>
            <person name="Ohrman C."/>
            <person name="Larkeryd A."/>
            <person name="Stenberg P."/>
        </authorList>
    </citation>
    <scope>NUCLEOTIDE SEQUENCE [LARGE SCALE GENOMIC DNA]</scope>
    <source>
        <strain evidence="3 4">FSC1006</strain>
    </source>
</reference>
<comment type="similarity">
    <text evidence="1">Belongs to the thioredoxin family. DsbC subfamily.</text>
</comment>
<dbReference type="GO" id="GO:0042597">
    <property type="term" value="C:periplasmic space"/>
    <property type="evidence" value="ECO:0007669"/>
    <property type="project" value="UniProtKB-SubCell"/>
</dbReference>
<dbReference type="RefSeq" id="WP_040007451.1">
    <property type="nucleotide sequence ID" value="NZ_CP009574.1"/>
</dbReference>
<keyword evidence="1" id="KW-0732">Signal</keyword>
<organism evidence="3 4">
    <name type="scientific">Candidatus Francisella endociliophora</name>
    <dbReference type="NCBI Taxonomy" id="653937"/>
    <lineage>
        <taxon>Bacteria</taxon>
        <taxon>Pseudomonadati</taxon>
        <taxon>Pseudomonadota</taxon>
        <taxon>Gammaproteobacteria</taxon>
        <taxon>Thiotrichales</taxon>
        <taxon>Francisellaceae</taxon>
        <taxon>Francisella</taxon>
    </lineage>
</organism>
<dbReference type="Gene3D" id="3.40.30.10">
    <property type="entry name" value="Glutaredoxin"/>
    <property type="match status" value="1"/>
</dbReference>
<keyword evidence="2" id="KW-0812">Transmembrane</keyword>
<keyword evidence="2" id="KW-0472">Membrane</keyword>
<dbReference type="Proteomes" id="UP000029672">
    <property type="component" value="Chromosome"/>
</dbReference>
<comment type="subcellular location">
    <subcellularLocation>
        <location evidence="1">Periplasm</location>
    </subcellularLocation>
</comment>
<dbReference type="CDD" id="cd03020">
    <property type="entry name" value="DsbA_DsbC_DsbG"/>
    <property type="match status" value="1"/>
</dbReference>
<dbReference type="InterPro" id="IPR033954">
    <property type="entry name" value="DiS-bond_Isoase_DsbC/G"/>
</dbReference>
<evidence type="ECO:0000313" key="3">
    <source>
        <dbReference type="EMBL" id="AIT08526.1"/>
    </source>
</evidence>
<dbReference type="InterPro" id="IPR036249">
    <property type="entry name" value="Thioredoxin-like_sf"/>
</dbReference>
<dbReference type="OrthoDB" id="12976at2"/>
<name>A0A097ELT1_9GAMM</name>
<keyword evidence="2" id="KW-1133">Transmembrane helix</keyword>
<keyword evidence="1" id="KW-0574">Periplasm</keyword>
<dbReference type="eggNOG" id="COG1651">
    <property type="taxonomic scope" value="Bacteria"/>
</dbReference>
<evidence type="ECO:0000256" key="1">
    <source>
        <dbReference type="RuleBase" id="RU364038"/>
    </source>
</evidence>
<dbReference type="SUPFAM" id="SSF52833">
    <property type="entry name" value="Thioredoxin-like"/>
    <property type="match status" value="1"/>
</dbReference>
<proteinExistence type="inferred from homology"/>